<name>A0A167YSV5_9HYPO</name>
<gene>
    <name evidence="6" type="ORF">AAL_06475</name>
</gene>
<evidence type="ECO:0000313" key="7">
    <source>
        <dbReference type="Proteomes" id="UP000078544"/>
    </source>
</evidence>
<evidence type="ECO:0000256" key="3">
    <source>
        <dbReference type="ARBA" id="ARBA00022679"/>
    </source>
</evidence>
<evidence type="ECO:0000256" key="5">
    <source>
        <dbReference type="SAM" id="MobiDB-lite"/>
    </source>
</evidence>
<evidence type="ECO:0000313" key="6">
    <source>
        <dbReference type="EMBL" id="KZZ91721.1"/>
    </source>
</evidence>
<keyword evidence="4" id="KW-0547">Nucleotide-binding</keyword>
<proteinExistence type="predicted"/>
<accession>A0A167YSV5</accession>
<feature type="compositionally biased region" description="Pro residues" evidence="5">
    <location>
        <begin position="70"/>
        <end position="81"/>
    </location>
</feature>
<evidence type="ECO:0000256" key="1">
    <source>
        <dbReference type="ARBA" id="ARBA00022630"/>
    </source>
</evidence>
<feature type="region of interest" description="Disordered" evidence="5">
    <location>
        <begin position="539"/>
        <end position="621"/>
    </location>
</feature>
<dbReference type="GO" id="GO:0009231">
    <property type="term" value="P:riboflavin biosynthetic process"/>
    <property type="evidence" value="ECO:0007669"/>
    <property type="project" value="InterPro"/>
</dbReference>
<dbReference type="EMBL" id="AZGY01000017">
    <property type="protein sequence ID" value="KZZ91721.1"/>
    <property type="molecule type" value="Genomic_DNA"/>
</dbReference>
<reference evidence="6 7" key="1">
    <citation type="journal article" date="2016" name="Genome Biol. Evol.">
        <title>Divergent and convergent evolution of fungal pathogenicity.</title>
        <authorList>
            <person name="Shang Y."/>
            <person name="Xiao G."/>
            <person name="Zheng P."/>
            <person name="Cen K."/>
            <person name="Zhan S."/>
            <person name="Wang C."/>
        </authorList>
    </citation>
    <scope>NUCLEOTIDE SEQUENCE [LARGE SCALE GENOMIC DNA]</scope>
    <source>
        <strain evidence="6 7">RCEF 2490</strain>
    </source>
</reference>
<feature type="compositionally biased region" description="Pro residues" evidence="5">
    <location>
        <begin position="38"/>
        <end position="48"/>
    </location>
</feature>
<feature type="compositionally biased region" description="Polar residues" evidence="5">
    <location>
        <begin position="581"/>
        <end position="594"/>
    </location>
</feature>
<organism evidence="6 7">
    <name type="scientific">Moelleriella libera RCEF 2490</name>
    <dbReference type="NCBI Taxonomy" id="1081109"/>
    <lineage>
        <taxon>Eukaryota</taxon>
        <taxon>Fungi</taxon>
        <taxon>Dikarya</taxon>
        <taxon>Ascomycota</taxon>
        <taxon>Pezizomycotina</taxon>
        <taxon>Sordariomycetes</taxon>
        <taxon>Hypocreomycetidae</taxon>
        <taxon>Hypocreales</taxon>
        <taxon>Clavicipitaceae</taxon>
        <taxon>Moelleriella</taxon>
    </lineage>
</organism>
<keyword evidence="1" id="KW-0285">Flavoprotein</keyword>
<feature type="compositionally biased region" description="Basic and acidic residues" evidence="5">
    <location>
        <begin position="1"/>
        <end position="11"/>
    </location>
</feature>
<dbReference type="STRING" id="1081109.A0A167YSV5"/>
<keyword evidence="7" id="KW-1185">Reference proteome</keyword>
<feature type="region of interest" description="Disordered" evidence="5">
    <location>
        <begin position="1"/>
        <end position="117"/>
    </location>
</feature>
<dbReference type="OrthoDB" id="276388at2759"/>
<keyword evidence="3" id="KW-0808">Transferase</keyword>
<keyword evidence="2" id="KW-0288">FMN</keyword>
<protein>
    <submittedName>
        <fullName evidence="6">Uncharacterized protein</fullName>
    </submittedName>
</protein>
<dbReference type="Gene3D" id="2.40.30.30">
    <property type="entry name" value="Riboflavin kinase-like"/>
    <property type="match status" value="1"/>
</dbReference>
<dbReference type="Proteomes" id="UP000078544">
    <property type="component" value="Unassembled WGS sequence"/>
</dbReference>
<dbReference type="InterPro" id="IPR023465">
    <property type="entry name" value="Riboflavin_kinase_dom_sf"/>
</dbReference>
<dbReference type="GO" id="GO:0008531">
    <property type="term" value="F:riboflavin kinase activity"/>
    <property type="evidence" value="ECO:0007669"/>
    <property type="project" value="InterPro"/>
</dbReference>
<evidence type="ECO:0000256" key="2">
    <source>
        <dbReference type="ARBA" id="ARBA00022643"/>
    </source>
</evidence>
<comment type="caution">
    <text evidence="6">The sequence shown here is derived from an EMBL/GenBank/DDBJ whole genome shotgun (WGS) entry which is preliminary data.</text>
</comment>
<evidence type="ECO:0000256" key="4">
    <source>
        <dbReference type="ARBA" id="ARBA00022741"/>
    </source>
</evidence>
<sequence>MDDGRGWDRAAARASPHRTSSRAPHPHQQWLHTEPQSQPQPPHHPPTPSLRLSRSAAQLRPGDPSALTAPLPPLPPRPPRTPSSSSSTADILHQPPRELDRPATPDTSPPPPPAEPSKWKTALIEAQFVAGGLVSHPAESTKHYSIIRHSHGLVWYQGPGTSIAITILASERLPPSRTVWLQERGYSGNAGMSIKALVGARGSWIDVTPAQEAQAHHVPTADERGIQRDVARFVKKATGHLKRHAPRETHLVRIPAVAQDGYFRLVLCKGGDDDDDPTKILCGSPVFRIASTSADGAVVRGASLSTMPLEMGVKVATTVGAQVVRKYTGIAGTVVQAKTSKVVAKSSVTKAAAVACRGVGGVGSGLQTAVQDSWRRNRLDGHGRLIDETTTTTTTTMRLASATTGSDDGPEPPFPIRFSGRLPEGTSHMESEPGLPATKLRRVPDHIKSRLSGVFAAWVSCGRPSGPDAAWREAVVTIAPRRDAQPAVVTKASVSVTVAAGTVAVPSTEGRVDVLLMGATLSLGVRVITRRRITVVDVRRRPSASCNPNPKGPRHNREAHHRRQREATSIGVAQLRAPLSKTAQARPQNPQRSGRAQRPFFPPSRPPLLACPELDAENAQA</sequence>
<feature type="compositionally biased region" description="Basic residues" evidence="5">
    <location>
        <begin position="552"/>
        <end position="564"/>
    </location>
</feature>
<dbReference type="AlphaFoldDB" id="A0A167YSV5"/>
<dbReference type="GO" id="GO:0000166">
    <property type="term" value="F:nucleotide binding"/>
    <property type="evidence" value="ECO:0007669"/>
    <property type="project" value="UniProtKB-KW"/>
</dbReference>